<dbReference type="RefSeq" id="WP_198746011.1">
    <property type="nucleotide sequence ID" value="NZ_JAEHTE010000001.1"/>
</dbReference>
<proteinExistence type="predicted"/>
<gene>
    <name evidence="1" type="ORF">JEU22_00400</name>
</gene>
<evidence type="ECO:0008006" key="3">
    <source>
        <dbReference type="Google" id="ProtNLM"/>
    </source>
</evidence>
<evidence type="ECO:0000313" key="1">
    <source>
        <dbReference type="EMBL" id="MBI6882390.1"/>
    </source>
</evidence>
<evidence type="ECO:0000313" key="2">
    <source>
        <dbReference type="Proteomes" id="UP000637061"/>
    </source>
</evidence>
<dbReference type="AlphaFoldDB" id="A0A8I1E9Q5"/>
<protein>
    <recommendedName>
        <fullName evidence="3">DUF3006 domain-containing protein</fullName>
    </recommendedName>
</protein>
<sequence>MQTARKIQGAVLAVLDDSIEVLLRDPDSNAEFDALVPLALVAEEDASLVREGAYFDMSLQEDGQVVGITFTRETWTAEELEQSRAEAENLAKNLRWD</sequence>
<organism evidence="1 2">
    <name type="scientific">Pseudomonas putida</name>
    <name type="common">Arthrobacter siderocapsulatus</name>
    <dbReference type="NCBI Taxonomy" id="303"/>
    <lineage>
        <taxon>Bacteria</taxon>
        <taxon>Pseudomonadati</taxon>
        <taxon>Pseudomonadota</taxon>
        <taxon>Gammaproteobacteria</taxon>
        <taxon>Pseudomonadales</taxon>
        <taxon>Pseudomonadaceae</taxon>
        <taxon>Pseudomonas</taxon>
    </lineage>
</organism>
<dbReference type="EMBL" id="JAEHTE010000001">
    <property type="protein sequence ID" value="MBI6882390.1"/>
    <property type="molecule type" value="Genomic_DNA"/>
</dbReference>
<dbReference type="Proteomes" id="UP000637061">
    <property type="component" value="Unassembled WGS sequence"/>
</dbReference>
<accession>A0A8I1E9Q5</accession>
<reference evidence="1" key="1">
    <citation type="submission" date="2020-12" db="EMBL/GenBank/DDBJ databases">
        <title>Enhanced detection system for hospital associated transmission using whole genome sequencing surveillance.</title>
        <authorList>
            <person name="Harrison L.H."/>
            <person name="Van Tyne D."/>
            <person name="Marsh J.W."/>
            <person name="Griffith M.P."/>
            <person name="Snyder D.J."/>
            <person name="Cooper V.S."/>
            <person name="Mustapha M."/>
        </authorList>
    </citation>
    <scope>NUCLEOTIDE SEQUENCE</scope>
    <source>
        <strain evidence="1">PSB00042</strain>
    </source>
</reference>
<name>A0A8I1E9Q5_PSEPU</name>
<comment type="caution">
    <text evidence="1">The sequence shown here is derived from an EMBL/GenBank/DDBJ whole genome shotgun (WGS) entry which is preliminary data.</text>
</comment>